<protein>
    <submittedName>
        <fullName evidence="1">Uncharacterized protein</fullName>
    </submittedName>
</protein>
<organism evidence="1 2">
    <name type="scientific">Nepenthes gracilis</name>
    <name type="common">Slender pitcher plant</name>
    <dbReference type="NCBI Taxonomy" id="150966"/>
    <lineage>
        <taxon>Eukaryota</taxon>
        <taxon>Viridiplantae</taxon>
        <taxon>Streptophyta</taxon>
        <taxon>Embryophyta</taxon>
        <taxon>Tracheophyta</taxon>
        <taxon>Spermatophyta</taxon>
        <taxon>Magnoliopsida</taxon>
        <taxon>eudicotyledons</taxon>
        <taxon>Gunneridae</taxon>
        <taxon>Pentapetalae</taxon>
        <taxon>Caryophyllales</taxon>
        <taxon>Nepenthaceae</taxon>
        <taxon>Nepenthes</taxon>
    </lineage>
</organism>
<accession>A0AAD3T9I1</accession>
<dbReference type="Proteomes" id="UP001279734">
    <property type="component" value="Unassembled WGS sequence"/>
</dbReference>
<name>A0AAD3T9I1_NEPGR</name>
<dbReference type="AlphaFoldDB" id="A0AAD3T9I1"/>
<sequence length="72" mass="8384">MIYPKHQFPLVVEAIRSLEVNFSLLPFVLPEEVYCPKGKGHFWVKIRQPIGKETHWLLLWMGDATRTSSGIF</sequence>
<gene>
    <name evidence="1" type="ORF">Nepgr_026931</name>
</gene>
<keyword evidence="2" id="KW-1185">Reference proteome</keyword>
<comment type="caution">
    <text evidence="1">The sequence shown here is derived from an EMBL/GenBank/DDBJ whole genome shotgun (WGS) entry which is preliminary data.</text>
</comment>
<evidence type="ECO:0000313" key="2">
    <source>
        <dbReference type="Proteomes" id="UP001279734"/>
    </source>
</evidence>
<proteinExistence type="predicted"/>
<dbReference type="EMBL" id="BSYO01000029">
    <property type="protein sequence ID" value="GMH25088.1"/>
    <property type="molecule type" value="Genomic_DNA"/>
</dbReference>
<reference evidence="1" key="1">
    <citation type="submission" date="2023-05" db="EMBL/GenBank/DDBJ databases">
        <title>Nepenthes gracilis genome sequencing.</title>
        <authorList>
            <person name="Fukushima K."/>
        </authorList>
    </citation>
    <scope>NUCLEOTIDE SEQUENCE</scope>
    <source>
        <strain evidence="1">SING2019-196</strain>
    </source>
</reference>
<evidence type="ECO:0000313" key="1">
    <source>
        <dbReference type="EMBL" id="GMH25088.1"/>
    </source>
</evidence>